<accession>A0AB39AHX5</accession>
<sequence>MHVMPLTWGELYRFTDPLSTPDACRPYTWVTWALFPGWQPPDSTAARGMVA</sequence>
<proteinExistence type="predicted"/>
<organism evidence="1">
    <name type="scientific">Pseudomonas phage vB_PaeP_HTN1</name>
    <dbReference type="NCBI Taxonomy" id="3236646"/>
    <lineage>
        <taxon>Viruses</taxon>
    </lineage>
</organism>
<evidence type="ECO:0000313" key="1">
    <source>
        <dbReference type="EMBL" id="XDG30356.1"/>
    </source>
</evidence>
<reference evidence="1" key="2">
    <citation type="submission" date="2024-08" db="EMBL/GenBank/DDBJ databases">
        <title>Characterization of Pseudomonas aeruginosa phages for therapeutic use.</title>
        <authorList>
            <person name="Nour El-Din H."/>
        </authorList>
    </citation>
    <scope>NUCLEOTIDE SEQUENCE</scope>
</reference>
<gene>
    <name evidence="1" type="ORF">ABKQ52_76</name>
</gene>
<name>A0AB39AHX5_9VIRU</name>
<protein>
    <submittedName>
        <fullName evidence="1">Uncharacterized protein</fullName>
    </submittedName>
</protein>
<dbReference type="EMBL" id="PP916318">
    <property type="protein sequence ID" value="XDG30356.1"/>
    <property type="molecule type" value="Genomic_DNA"/>
</dbReference>
<reference evidence="1" key="1">
    <citation type="submission" date="2024-06" db="EMBL/GenBank/DDBJ databases">
        <authorList>
            <person name="Peters D.L."/>
        </authorList>
    </citation>
    <scope>NUCLEOTIDE SEQUENCE</scope>
</reference>